<dbReference type="EMBL" id="BAAAYV010000002">
    <property type="protein sequence ID" value="GAA3646670.1"/>
    <property type="molecule type" value="Genomic_DNA"/>
</dbReference>
<feature type="transmembrane region" description="Helical" evidence="1">
    <location>
        <begin position="145"/>
        <end position="165"/>
    </location>
</feature>
<proteinExistence type="predicted"/>
<dbReference type="RefSeq" id="WP_221857555.1">
    <property type="nucleotide sequence ID" value="NZ_BAAAYV010000002.1"/>
</dbReference>
<feature type="transmembrane region" description="Helical" evidence="1">
    <location>
        <begin position="122"/>
        <end position="139"/>
    </location>
</feature>
<feature type="transmembrane region" description="Helical" evidence="1">
    <location>
        <begin position="50"/>
        <end position="68"/>
    </location>
</feature>
<evidence type="ECO:0008006" key="4">
    <source>
        <dbReference type="Google" id="ProtNLM"/>
    </source>
</evidence>
<sequence>MSRVRTLLPSVWRGLTYGPRVALALRTAVAAGVAWYLAPSVPFAENEYSYYAPLGVLVSMYPTLARSARSGMQALVGLALGIVLGFGGIGLVWLGAPGIVALAVVVGVGVWLGGIEPLQVGREWIAMAGLFVLLLGGPTPDDFSVSYLVTMAFGVAVGLVANLLLVPPLRLQRAAARLSELRDALARHLHDIAEAVESGSLMADDLDAAALELDGTIAQVAEAVRDADESSRANPRARRHVDDRDLNQQRLRALRSAVFSARDLADMLARADAEHRASLPEGAWSRLAEAIRGVADLTAQPPGDEGTAERLRHAEAALDRYTSTFDAHAQPSQLIDDLAIAVCVRRMIDAARPFA</sequence>
<reference evidence="3" key="1">
    <citation type="journal article" date="2019" name="Int. J. Syst. Evol. Microbiol.">
        <title>The Global Catalogue of Microorganisms (GCM) 10K type strain sequencing project: providing services to taxonomists for standard genome sequencing and annotation.</title>
        <authorList>
            <consortium name="The Broad Institute Genomics Platform"/>
            <consortium name="The Broad Institute Genome Sequencing Center for Infectious Disease"/>
            <person name="Wu L."/>
            <person name="Ma J."/>
        </authorList>
    </citation>
    <scope>NUCLEOTIDE SEQUENCE [LARGE SCALE GENOMIC DNA]</scope>
    <source>
        <strain evidence="3">JCM 16546</strain>
    </source>
</reference>
<keyword evidence="1" id="KW-0472">Membrane</keyword>
<organism evidence="2 3">
    <name type="scientific">Microbacterium marinilacus</name>
    <dbReference type="NCBI Taxonomy" id="415209"/>
    <lineage>
        <taxon>Bacteria</taxon>
        <taxon>Bacillati</taxon>
        <taxon>Actinomycetota</taxon>
        <taxon>Actinomycetes</taxon>
        <taxon>Micrococcales</taxon>
        <taxon>Microbacteriaceae</taxon>
        <taxon>Microbacterium</taxon>
    </lineage>
</organism>
<evidence type="ECO:0000256" key="1">
    <source>
        <dbReference type="SAM" id="Phobius"/>
    </source>
</evidence>
<keyword evidence="3" id="KW-1185">Reference proteome</keyword>
<name>A0ABP7B229_9MICO</name>
<keyword evidence="1" id="KW-1133">Transmembrane helix</keyword>
<dbReference type="Proteomes" id="UP001410795">
    <property type="component" value="Unassembled WGS sequence"/>
</dbReference>
<feature type="transmembrane region" description="Helical" evidence="1">
    <location>
        <begin position="99"/>
        <end position="115"/>
    </location>
</feature>
<evidence type="ECO:0000313" key="2">
    <source>
        <dbReference type="EMBL" id="GAA3646670.1"/>
    </source>
</evidence>
<protein>
    <recommendedName>
        <fullName evidence="4">FUSC family protein</fullName>
    </recommendedName>
</protein>
<gene>
    <name evidence="2" type="ORF">GCM10022202_02410</name>
</gene>
<accession>A0ABP7B229</accession>
<feature type="transmembrane region" description="Helical" evidence="1">
    <location>
        <begin position="21"/>
        <end position="38"/>
    </location>
</feature>
<feature type="transmembrane region" description="Helical" evidence="1">
    <location>
        <begin position="75"/>
        <end position="93"/>
    </location>
</feature>
<keyword evidence="1" id="KW-0812">Transmembrane</keyword>
<comment type="caution">
    <text evidence="2">The sequence shown here is derived from an EMBL/GenBank/DDBJ whole genome shotgun (WGS) entry which is preliminary data.</text>
</comment>
<evidence type="ECO:0000313" key="3">
    <source>
        <dbReference type="Proteomes" id="UP001410795"/>
    </source>
</evidence>